<dbReference type="SMART" id="SM00220">
    <property type="entry name" value="S_TKc"/>
    <property type="match status" value="1"/>
</dbReference>
<evidence type="ECO:0000259" key="7">
    <source>
        <dbReference type="PROSITE" id="PS50011"/>
    </source>
</evidence>
<feature type="binding site" evidence="5">
    <location>
        <position position="42"/>
    </location>
    <ligand>
        <name>ATP</name>
        <dbReference type="ChEBI" id="CHEBI:30616"/>
    </ligand>
</feature>
<reference evidence="8" key="1">
    <citation type="submission" date="2020-10" db="EMBL/GenBank/DDBJ databases">
        <authorList>
            <person name="Castelo-Branco R."/>
            <person name="Eusebio N."/>
            <person name="Adriana R."/>
            <person name="Vieira A."/>
            <person name="Brugerolle De Fraissinette N."/>
            <person name="Rezende De Castro R."/>
            <person name="Schneider M.P."/>
            <person name="Vasconcelos V."/>
            <person name="Leao P.N."/>
        </authorList>
    </citation>
    <scope>NUCLEOTIDE SEQUENCE</scope>
    <source>
        <strain evidence="8">LEGE 12446</strain>
    </source>
</reference>
<proteinExistence type="predicted"/>
<dbReference type="PROSITE" id="PS00107">
    <property type="entry name" value="PROTEIN_KINASE_ATP"/>
    <property type="match status" value="1"/>
</dbReference>
<feature type="domain" description="Protein kinase" evidence="7">
    <location>
        <begin position="14"/>
        <end position="277"/>
    </location>
</feature>
<keyword evidence="6" id="KW-0472">Membrane</keyword>
<evidence type="ECO:0000313" key="9">
    <source>
        <dbReference type="Proteomes" id="UP000622533"/>
    </source>
</evidence>
<keyword evidence="9" id="KW-1185">Reference proteome</keyword>
<dbReference type="PROSITE" id="PS50011">
    <property type="entry name" value="PROTEIN_KINASE_DOM"/>
    <property type="match status" value="1"/>
</dbReference>
<dbReference type="AlphaFoldDB" id="A0A8J7D9F3"/>
<dbReference type="PANTHER" id="PTHR43289">
    <property type="entry name" value="MITOGEN-ACTIVATED PROTEIN KINASE KINASE KINASE 20-RELATED"/>
    <property type="match status" value="1"/>
</dbReference>
<keyword evidence="3 8" id="KW-0418">Kinase</keyword>
<dbReference type="PROSITE" id="PS00108">
    <property type="entry name" value="PROTEIN_KINASE_ST"/>
    <property type="match status" value="1"/>
</dbReference>
<dbReference type="Proteomes" id="UP000622533">
    <property type="component" value="Unassembled WGS sequence"/>
</dbReference>
<dbReference type="EMBL" id="JADEXS010000071">
    <property type="protein sequence ID" value="MBE9022306.1"/>
    <property type="molecule type" value="Genomic_DNA"/>
</dbReference>
<dbReference type="Pfam" id="PF00069">
    <property type="entry name" value="Pkinase"/>
    <property type="match status" value="1"/>
</dbReference>
<dbReference type="SUPFAM" id="SSF56112">
    <property type="entry name" value="Protein kinase-like (PK-like)"/>
    <property type="match status" value="1"/>
</dbReference>
<keyword evidence="6" id="KW-1133">Transmembrane helix</keyword>
<feature type="transmembrane region" description="Helical" evidence="6">
    <location>
        <begin position="289"/>
        <end position="310"/>
    </location>
</feature>
<keyword evidence="4 5" id="KW-0067">ATP-binding</keyword>
<dbReference type="PANTHER" id="PTHR43289:SF34">
    <property type="entry name" value="SERINE_THREONINE-PROTEIN KINASE YBDM-RELATED"/>
    <property type="match status" value="1"/>
</dbReference>
<evidence type="ECO:0000256" key="3">
    <source>
        <dbReference type="ARBA" id="ARBA00022777"/>
    </source>
</evidence>
<protein>
    <submittedName>
        <fullName evidence="8">Serine/threonine protein kinase</fullName>
    </submittedName>
</protein>
<evidence type="ECO:0000256" key="1">
    <source>
        <dbReference type="ARBA" id="ARBA00022679"/>
    </source>
</evidence>
<dbReference type="RefSeq" id="WP_193914911.1">
    <property type="nucleotide sequence ID" value="NZ_JADEXS020000001.1"/>
</dbReference>
<keyword evidence="1" id="KW-0808">Transferase</keyword>
<evidence type="ECO:0000256" key="6">
    <source>
        <dbReference type="SAM" id="Phobius"/>
    </source>
</evidence>
<dbReference type="GO" id="GO:0005524">
    <property type="term" value="F:ATP binding"/>
    <property type="evidence" value="ECO:0007669"/>
    <property type="project" value="UniProtKB-UniRule"/>
</dbReference>
<dbReference type="Gene3D" id="1.10.510.10">
    <property type="entry name" value="Transferase(Phosphotransferase) domain 1"/>
    <property type="match status" value="1"/>
</dbReference>
<accession>A0A8J7D9F3</accession>
<comment type="caution">
    <text evidence="8">The sequence shown here is derived from an EMBL/GenBank/DDBJ whole genome shotgun (WGS) entry which is preliminary data.</text>
</comment>
<dbReference type="GO" id="GO:0004674">
    <property type="term" value="F:protein serine/threonine kinase activity"/>
    <property type="evidence" value="ECO:0007669"/>
    <property type="project" value="UniProtKB-KW"/>
</dbReference>
<name>A0A8J7D9F3_DESMC</name>
<dbReference type="InterPro" id="IPR008271">
    <property type="entry name" value="Ser/Thr_kinase_AS"/>
</dbReference>
<dbReference type="CDD" id="cd14014">
    <property type="entry name" value="STKc_PknB_like"/>
    <property type="match status" value="1"/>
</dbReference>
<evidence type="ECO:0000256" key="5">
    <source>
        <dbReference type="PROSITE-ProRule" id="PRU10141"/>
    </source>
</evidence>
<dbReference type="InterPro" id="IPR000719">
    <property type="entry name" value="Prot_kinase_dom"/>
</dbReference>
<keyword evidence="2 5" id="KW-0547">Nucleotide-binding</keyword>
<dbReference type="InterPro" id="IPR017441">
    <property type="entry name" value="Protein_kinase_ATP_BS"/>
</dbReference>
<evidence type="ECO:0000256" key="2">
    <source>
        <dbReference type="ARBA" id="ARBA00022741"/>
    </source>
</evidence>
<keyword evidence="8" id="KW-0723">Serine/threonine-protein kinase</keyword>
<keyword evidence="6" id="KW-0812">Transmembrane</keyword>
<sequence length="340" mass="38093">MVWAVPKQLQGGKYTLESVLGRGRFGITYLAKDEKGDRIVVKTLDDQLLNQPDFKRLQERFVQEAFKLAKCKHPHIVRLLEDPFQEDDLWCIAMEYIAGIDLAHRPQNILAEADALQYIQQIGEALTVVHQNNLVHRDIKPANIMIRAGSKEAVLIDFGLARGIDSKKLSVSNLETEAEAGFTPPELYSHTIELGAYTDVYSLAATLYNLLTGQVPTSAKERLQNHTPLPEPTQLNPQISHNINRDILWAMDLDPKKRPQCIEAWLDSLGLKPTPVVQLQPTQINYDALGLWIGIIGLILAIIAIFTGIFQGDIRDFFIKLLPSPTEKSTPTPLPTKPPN</sequence>
<gene>
    <name evidence="8" type="ORF">IQ276_07630</name>
</gene>
<organism evidence="8 9">
    <name type="scientific">Desmonostoc muscorum LEGE 12446</name>
    <dbReference type="NCBI Taxonomy" id="1828758"/>
    <lineage>
        <taxon>Bacteria</taxon>
        <taxon>Bacillati</taxon>
        <taxon>Cyanobacteriota</taxon>
        <taxon>Cyanophyceae</taxon>
        <taxon>Nostocales</taxon>
        <taxon>Nostocaceae</taxon>
        <taxon>Desmonostoc</taxon>
    </lineage>
</organism>
<evidence type="ECO:0000313" key="8">
    <source>
        <dbReference type="EMBL" id="MBE9022306.1"/>
    </source>
</evidence>
<dbReference type="InterPro" id="IPR011009">
    <property type="entry name" value="Kinase-like_dom_sf"/>
</dbReference>
<evidence type="ECO:0000256" key="4">
    <source>
        <dbReference type="ARBA" id="ARBA00022840"/>
    </source>
</evidence>